<name>A0A8H5V2L2_GIBSU</name>
<dbReference type="Gene3D" id="1.20.1280.50">
    <property type="match status" value="1"/>
</dbReference>
<dbReference type="EMBL" id="JAAOAV010000061">
    <property type="protein sequence ID" value="KAF5606500.1"/>
    <property type="molecule type" value="Genomic_DNA"/>
</dbReference>
<reference evidence="2 3" key="1">
    <citation type="submission" date="2020-05" db="EMBL/GenBank/DDBJ databases">
        <title>Identification and distribution of gene clusters putatively required for synthesis of sphingolipid metabolism inhibitors in phylogenetically diverse species of the filamentous fungus Fusarium.</title>
        <authorList>
            <person name="Kim H.-S."/>
            <person name="Busman M."/>
            <person name="Brown D.W."/>
            <person name="Divon H."/>
            <person name="Uhlig S."/>
            <person name="Proctor R.H."/>
        </authorList>
    </citation>
    <scope>NUCLEOTIDE SEQUENCE [LARGE SCALE GENOMIC DNA]</scope>
    <source>
        <strain evidence="2 3">NRRL 66333</strain>
    </source>
</reference>
<protein>
    <submittedName>
        <fullName evidence="2">Phosphatidylethanolamine n-methyltransferase</fullName>
    </submittedName>
</protein>
<accession>A0A8H5V2L2</accession>
<dbReference type="InterPro" id="IPR001810">
    <property type="entry name" value="F-box_dom"/>
</dbReference>
<dbReference type="PROSITE" id="PS50181">
    <property type="entry name" value="FBOX"/>
    <property type="match status" value="1"/>
</dbReference>
<dbReference type="OrthoDB" id="9984533at2759"/>
<evidence type="ECO:0000313" key="2">
    <source>
        <dbReference type="EMBL" id="KAF5606500.1"/>
    </source>
</evidence>
<dbReference type="GO" id="GO:0032259">
    <property type="term" value="P:methylation"/>
    <property type="evidence" value="ECO:0007669"/>
    <property type="project" value="UniProtKB-KW"/>
</dbReference>
<dbReference type="AlphaFoldDB" id="A0A8H5V2L2"/>
<proteinExistence type="predicted"/>
<comment type="caution">
    <text evidence="2">The sequence shown here is derived from an EMBL/GenBank/DDBJ whole genome shotgun (WGS) entry which is preliminary data.</text>
</comment>
<organism evidence="2 3">
    <name type="scientific">Gibberella subglutinans</name>
    <name type="common">Fusarium subglutinans</name>
    <dbReference type="NCBI Taxonomy" id="42677"/>
    <lineage>
        <taxon>Eukaryota</taxon>
        <taxon>Fungi</taxon>
        <taxon>Dikarya</taxon>
        <taxon>Ascomycota</taxon>
        <taxon>Pezizomycotina</taxon>
        <taxon>Sordariomycetes</taxon>
        <taxon>Hypocreomycetidae</taxon>
        <taxon>Hypocreales</taxon>
        <taxon>Nectriaceae</taxon>
        <taxon>Fusarium</taxon>
        <taxon>Fusarium fujikuroi species complex</taxon>
    </lineage>
</organism>
<gene>
    <name evidence="2" type="ORF">FSUBG_6109</name>
</gene>
<dbReference type="Proteomes" id="UP000547976">
    <property type="component" value="Unassembled WGS sequence"/>
</dbReference>
<evidence type="ECO:0000259" key="1">
    <source>
        <dbReference type="PROSITE" id="PS50181"/>
    </source>
</evidence>
<sequence>MADGETYCAICGVPAHKIRIRNYDDSRISRRSAESQMNVSLMGRPDKKAAKPRPVILATPVRYLGHNRYELPSPDHPFATEYSFGEVPTYDWTEEHDVLIPFHLHCFDLAKQVASPHDIDASIIYETFRSHCDKPYTFGLQLDYGGAKDCRLVEWREIKGTEYLLASPTEIPHATDFIKSILAESQLQEPQAAVTRHDRDDKDTLDKLPGELLSGIIQCLDLKSLCAVRLASRSAARETSSNAFWKNKISSDMPWVVGLFPGRDVMDNLQIDWLKVYKALRAISKGEDQRQPFTTGGIRNRARVWDVCTRFLNEYWPRKEAREEELVNKTAVLKKAENTPEPVLRFPKSNGLMSSKASLIETFDDMLSAEPVIEVLWSAGGELAGISCSTTAGGRARTAGSKSLYATSDKVHIPKDDWITELVITSQDALDGSSELNNLDEEELDTIIRKVVGLEFIFSKRDPVQVGESKGDKLLLLPESDSFIVGFQAGRAAGEPISDLSLLYHPLTKAPKESRSRVHPREYLDEFGVQLNDPETTTYLWKNELPPRELHIIPARCGIMPPDPDDDNLCESLIFGTTDDDLSKITSIGVDAQLRGFEVCLSNGESRTIGKTNAMQYFPIDGQGGERILYVNSEISFYPTGVQFVTTKGRHFIVGQPDPHAKIRFPEAGRLNDRDALMGIYCHWRHRHTPQTGLDMIGAFVSKSGLGPSVRPQLAMDVDEHYWAPELPPKGMKKIGRVYGERGFDSIKDSRIRPQVPSRNAVVSWFDCSRPIASIKVGLCHGTEKFQIPLVAMTFTYADDKTTMSIGPTKFSPPKDKLGRAGHYWCGCAEGSHRDEELQQQPHYTEDEWDAQGSYLESAQVWVGDHGVLTGLQFIARDERESPAWGYCISEKPVTDPHINVRRLTKPVKLPLKTSEENRGAGLKVFVDRMDRDVPRDDHVVVGIQLFEFSKD</sequence>
<dbReference type="InterPro" id="IPR036047">
    <property type="entry name" value="F-box-like_dom_sf"/>
</dbReference>
<dbReference type="SUPFAM" id="SSF81383">
    <property type="entry name" value="F-box domain"/>
    <property type="match status" value="1"/>
</dbReference>
<evidence type="ECO:0000313" key="3">
    <source>
        <dbReference type="Proteomes" id="UP000547976"/>
    </source>
</evidence>
<feature type="domain" description="F-box" evidence="1">
    <location>
        <begin position="202"/>
        <end position="248"/>
    </location>
</feature>
<dbReference type="RefSeq" id="XP_036538470.1">
    <property type="nucleotide sequence ID" value="XM_036684274.1"/>
</dbReference>
<keyword evidence="2" id="KW-0489">Methyltransferase</keyword>
<keyword evidence="3" id="KW-1185">Reference proteome</keyword>
<keyword evidence="2" id="KW-0808">Transferase</keyword>
<dbReference type="GeneID" id="59318992"/>
<dbReference type="GO" id="GO:0008168">
    <property type="term" value="F:methyltransferase activity"/>
    <property type="evidence" value="ECO:0007669"/>
    <property type="project" value="UniProtKB-KW"/>
</dbReference>